<keyword evidence="6" id="KW-0464">Manganese</keyword>
<evidence type="ECO:0000256" key="2">
    <source>
        <dbReference type="ARBA" id="ARBA00001946"/>
    </source>
</evidence>
<gene>
    <name evidence="8" type="ORF">EDD54_3515</name>
</gene>
<dbReference type="SUPFAM" id="SSF55811">
    <property type="entry name" value="Nudix"/>
    <property type="match status" value="1"/>
</dbReference>
<feature type="domain" description="Nudix hydrolase" evidence="7">
    <location>
        <begin position="52"/>
        <end position="188"/>
    </location>
</feature>
<evidence type="ECO:0000256" key="5">
    <source>
        <dbReference type="ARBA" id="ARBA00022842"/>
    </source>
</evidence>
<comment type="cofactor">
    <cofactor evidence="2">
        <name>Mg(2+)</name>
        <dbReference type="ChEBI" id="CHEBI:18420"/>
    </cofactor>
</comment>
<dbReference type="PANTHER" id="PTHR12992:SF11">
    <property type="entry name" value="MITOCHONDRIAL COENZYME A DIPHOSPHATASE NUDT8"/>
    <property type="match status" value="1"/>
</dbReference>
<keyword evidence="3" id="KW-0479">Metal-binding</keyword>
<dbReference type="EMBL" id="SNXY01000009">
    <property type="protein sequence ID" value="TDP83553.1"/>
    <property type="molecule type" value="Genomic_DNA"/>
</dbReference>
<evidence type="ECO:0000256" key="6">
    <source>
        <dbReference type="ARBA" id="ARBA00023211"/>
    </source>
</evidence>
<protein>
    <submittedName>
        <fullName evidence="8">8-oxo-dGTP pyrophosphatase MutT (NUDIX family)</fullName>
    </submittedName>
</protein>
<dbReference type="Proteomes" id="UP000294547">
    <property type="component" value="Unassembled WGS sequence"/>
</dbReference>
<dbReference type="PANTHER" id="PTHR12992">
    <property type="entry name" value="NUDIX HYDROLASE"/>
    <property type="match status" value="1"/>
</dbReference>
<dbReference type="NCBIfam" id="NF007980">
    <property type="entry name" value="PRK10707.1"/>
    <property type="match status" value="1"/>
</dbReference>
<keyword evidence="4" id="KW-0378">Hydrolase</keyword>
<evidence type="ECO:0000256" key="1">
    <source>
        <dbReference type="ARBA" id="ARBA00001936"/>
    </source>
</evidence>
<keyword evidence="9" id="KW-1185">Reference proteome</keyword>
<reference evidence="8 9" key="1">
    <citation type="submission" date="2019-03" db="EMBL/GenBank/DDBJ databases">
        <title>Genomic Encyclopedia of Type Strains, Phase IV (KMG-IV): sequencing the most valuable type-strain genomes for metagenomic binning, comparative biology and taxonomic classification.</title>
        <authorList>
            <person name="Goeker M."/>
        </authorList>
    </citation>
    <scope>NUCLEOTIDE SEQUENCE [LARGE SCALE GENOMIC DNA]</scope>
    <source>
        <strain evidence="8 9">DSM 102969</strain>
    </source>
</reference>
<keyword evidence="5" id="KW-0460">Magnesium</keyword>
<accession>A0A4R6RBN3</accession>
<dbReference type="RefSeq" id="WP_245515802.1">
    <property type="nucleotide sequence ID" value="NZ_BSPM01000009.1"/>
</dbReference>
<evidence type="ECO:0000313" key="9">
    <source>
        <dbReference type="Proteomes" id="UP000294547"/>
    </source>
</evidence>
<evidence type="ECO:0000259" key="7">
    <source>
        <dbReference type="PROSITE" id="PS51462"/>
    </source>
</evidence>
<comment type="caution">
    <text evidence="8">The sequence shown here is derived from an EMBL/GenBank/DDBJ whole genome shotgun (WGS) entry which is preliminary data.</text>
</comment>
<name>A0A4R6RBN3_9HYPH</name>
<dbReference type="GO" id="GO:0046872">
    <property type="term" value="F:metal ion binding"/>
    <property type="evidence" value="ECO:0007669"/>
    <property type="project" value="UniProtKB-KW"/>
</dbReference>
<evidence type="ECO:0000313" key="8">
    <source>
        <dbReference type="EMBL" id="TDP83553.1"/>
    </source>
</evidence>
<evidence type="ECO:0000256" key="4">
    <source>
        <dbReference type="ARBA" id="ARBA00022801"/>
    </source>
</evidence>
<dbReference type="PROSITE" id="PS51462">
    <property type="entry name" value="NUDIX"/>
    <property type="match status" value="1"/>
</dbReference>
<dbReference type="Gene3D" id="3.90.79.10">
    <property type="entry name" value="Nucleoside Triphosphate Pyrophosphohydrolase"/>
    <property type="match status" value="1"/>
</dbReference>
<proteinExistence type="predicted"/>
<sequence>MSGDLDAFTAAGVRARRDRLHGLAARDLAPRFHAGDAAIDPSLSEFMAGLTLRDAAVLIGLFERAEGVSLLLTRRTDQLRSHAGQIALPGGKIDPTDDGPVAAALREAEEEVGLDRRLVHPLGLLDPYVSNSGYRIFPVVAFVEADAPLEPNPDEVADVFEVPLAFLMTPTNHLIESRPWRGAERRYYAMPFEGRRIWGVTAGILRLFYEQVFA</sequence>
<dbReference type="AlphaFoldDB" id="A0A4R6RBN3"/>
<dbReference type="CDD" id="cd03426">
    <property type="entry name" value="NUDIX_CoAse_Nudt7"/>
    <property type="match status" value="1"/>
</dbReference>
<comment type="cofactor">
    <cofactor evidence="1">
        <name>Mn(2+)</name>
        <dbReference type="ChEBI" id="CHEBI:29035"/>
    </cofactor>
</comment>
<dbReference type="Pfam" id="PF00293">
    <property type="entry name" value="NUDIX"/>
    <property type="match status" value="1"/>
</dbReference>
<dbReference type="GO" id="GO:0010945">
    <property type="term" value="F:coenzyme A diphosphatase activity"/>
    <property type="evidence" value="ECO:0007669"/>
    <property type="project" value="InterPro"/>
</dbReference>
<dbReference type="InterPro" id="IPR015797">
    <property type="entry name" value="NUDIX_hydrolase-like_dom_sf"/>
</dbReference>
<dbReference type="InterPro" id="IPR045121">
    <property type="entry name" value="CoAse"/>
</dbReference>
<evidence type="ECO:0000256" key="3">
    <source>
        <dbReference type="ARBA" id="ARBA00022723"/>
    </source>
</evidence>
<dbReference type="InterPro" id="IPR000086">
    <property type="entry name" value="NUDIX_hydrolase_dom"/>
</dbReference>
<organism evidence="8 9">
    <name type="scientific">Oharaeibacter diazotrophicus</name>
    <dbReference type="NCBI Taxonomy" id="1920512"/>
    <lineage>
        <taxon>Bacteria</taxon>
        <taxon>Pseudomonadati</taxon>
        <taxon>Pseudomonadota</taxon>
        <taxon>Alphaproteobacteria</taxon>
        <taxon>Hyphomicrobiales</taxon>
        <taxon>Pleomorphomonadaceae</taxon>
        <taxon>Oharaeibacter</taxon>
    </lineage>
</organism>